<dbReference type="EMBL" id="DS268483">
    <property type="protein sequence ID" value="EFP10252.1"/>
    <property type="molecule type" value="Genomic_DNA"/>
</dbReference>
<gene>
    <name evidence="2" type="ORF">CRE_24065</name>
</gene>
<keyword evidence="3" id="KW-1185">Reference proteome</keyword>
<accession>E3MVL6</accession>
<evidence type="ECO:0000313" key="3">
    <source>
        <dbReference type="Proteomes" id="UP000008281"/>
    </source>
</evidence>
<keyword evidence="1" id="KW-0175">Coiled coil</keyword>
<evidence type="ECO:0000313" key="2">
    <source>
        <dbReference type="EMBL" id="EFP10252.1"/>
    </source>
</evidence>
<feature type="coiled-coil region" evidence="1">
    <location>
        <begin position="182"/>
        <end position="226"/>
    </location>
</feature>
<feature type="coiled-coil region" evidence="1">
    <location>
        <begin position="346"/>
        <end position="373"/>
    </location>
</feature>
<feature type="coiled-coil region" evidence="1">
    <location>
        <begin position="95"/>
        <end position="122"/>
    </location>
</feature>
<dbReference type="HOGENOM" id="CLU_512148_0_0_1"/>
<feature type="coiled-coil region" evidence="1">
    <location>
        <begin position="275"/>
        <end position="309"/>
    </location>
</feature>
<proteinExistence type="predicted"/>
<evidence type="ECO:0000256" key="1">
    <source>
        <dbReference type="SAM" id="Coils"/>
    </source>
</evidence>
<dbReference type="InParanoid" id="E3MVL6"/>
<dbReference type="Proteomes" id="UP000008281">
    <property type="component" value="Unassembled WGS sequence"/>
</dbReference>
<organism evidence="3">
    <name type="scientific">Caenorhabditis remanei</name>
    <name type="common">Caenorhabditis vulgaris</name>
    <dbReference type="NCBI Taxonomy" id="31234"/>
    <lineage>
        <taxon>Eukaryota</taxon>
        <taxon>Metazoa</taxon>
        <taxon>Ecdysozoa</taxon>
        <taxon>Nematoda</taxon>
        <taxon>Chromadorea</taxon>
        <taxon>Rhabditida</taxon>
        <taxon>Rhabditina</taxon>
        <taxon>Rhabditomorpha</taxon>
        <taxon>Rhabditoidea</taxon>
        <taxon>Rhabditidae</taxon>
        <taxon>Peloderinae</taxon>
        <taxon>Caenorhabditis</taxon>
    </lineage>
</organism>
<name>E3MVL6_CAERE</name>
<reference evidence="2" key="1">
    <citation type="submission" date="2007-07" db="EMBL/GenBank/DDBJ databases">
        <title>PCAP assembly of the Caenorhabditis remanei genome.</title>
        <authorList>
            <consortium name="The Caenorhabditis remanei Sequencing Consortium"/>
            <person name="Wilson R.K."/>
        </authorList>
    </citation>
    <scope>NUCLEOTIDE SEQUENCE [LARGE SCALE GENOMIC DNA]</scope>
    <source>
        <strain evidence="2">PB4641</strain>
    </source>
</reference>
<protein>
    <submittedName>
        <fullName evidence="2">Uncharacterized protein</fullName>
    </submittedName>
</protein>
<dbReference type="AlphaFoldDB" id="E3MVL6"/>
<sequence length="532" mass="62168">MAPKKKTLPISENCVKLQIEMGNLSIKNDEDQLSTHNTKTMLAEQSEIAEQLPVGKTLKTKASEVGIQTIEDGWTKNCAKCTRTCEHHAKTKENLKEKIIVIRALKKEMEMLKKENEKLINDDVEHVETAQGFERALEVIRNREETINHLNKRLEAFGEKQCLKEQVEIDTERVNGLLKKKCEKCFENNKNYEEAQQELKKKEFNIKALKKELDLVKTENKKLINDGNCKVESEHFGRVLTLIKEKGDTINHLYQRLDEEGSKSRDQMYSLRKRIEELEQSLTSTKILNKNLEKKVLHQTEHIDTLQADLTVTKKALEKETHEAKEANHVCLIYYKKIKALEVYLPPEVERKNKKYEQELEKLRKELLWFDSEYSVKKYVEIKKDELQAYSDGLNTCCAVYQRNFTHLKEQRSLDELEKVPPMPVFSTYFSSIVNRLKKKSGSGYRRVQYGETSGNSQYQQHNSYQQGDDCCVCLYKILETERKYRCTKCQKYFHCVEMERTNGMQSAQSAQSLLQNRTATHFFESEAVYTV</sequence>